<evidence type="ECO:0000313" key="4">
    <source>
        <dbReference type="Proteomes" id="UP001157186"/>
    </source>
</evidence>
<dbReference type="InterPro" id="IPR018764">
    <property type="entry name" value="RskA_C"/>
</dbReference>
<feature type="domain" description="Anti-sigma K factor RskA C-terminal" evidence="2">
    <location>
        <begin position="99"/>
        <end position="220"/>
    </location>
</feature>
<comment type="caution">
    <text evidence="3">The sequence shown here is derived from an EMBL/GenBank/DDBJ whole genome shotgun (WGS) entry which is preliminary data.</text>
</comment>
<organism evidence="3 4">
    <name type="scientific">Thalassotalea insulae</name>
    <dbReference type="NCBI Taxonomy" id="2056778"/>
    <lineage>
        <taxon>Bacteria</taxon>
        <taxon>Pseudomonadati</taxon>
        <taxon>Pseudomonadota</taxon>
        <taxon>Gammaproteobacteria</taxon>
        <taxon>Alteromonadales</taxon>
        <taxon>Colwelliaceae</taxon>
        <taxon>Thalassotalea</taxon>
    </lineage>
</organism>
<feature type="transmembrane region" description="Helical" evidence="1">
    <location>
        <begin position="92"/>
        <end position="112"/>
    </location>
</feature>
<evidence type="ECO:0000313" key="3">
    <source>
        <dbReference type="EMBL" id="GLX78341.1"/>
    </source>
</evidence>
<proteinExistence type="predicted"/>
<evidence type="ECO:0000256" key="1">
    <source>
        <dbReference type="SAM" id="Phobius"/>
    </source>
</evidence>
<dbReference type="Pfam" id="PF10099">
    <property type="entry name" value="RskA_C"/>
    <property type="match status" value="1"/>
</dbReference>
<name>A0ABQ6GR11_9GAMM</name>
<keyword evidence="4" id="KW-1185">Reference proteome</keyword>
<gene>
    <name evidence="3" type="ORF">tinsulaeT_16810</name>
</gene>
<keyword evidence="1" id="KW-1133">Transmembrane helix</keyword>
<dbReference type="RefSeq" id="WP_284244228.1">
    <property type="nucleotide sequence ID" value="NZ_BSST01000001.1"/>
</dbReference>
<sequence length="240" mass="27544">MSGKIMRYQQPALVEQLAHQYVLGTQSLLVRQRIAKLRLEYPAIDERIYFWEQKLTVLHDKMPEIMPANDNWQTIQQRLAFAPKQNSAGVRFYQWLSGLSMACLALVFIVWWQTAPQDSLSYIAIMKDNLKQPQLVAATYGKSRTLKIELLSIPQVPQDMSLELWVRSKTDKQIRSLGVISTSSNVFDRQLSEAEWRLIKDSEDLLLTMEEKGGSPIGEPMGDLISQGLCIRMASWQDKV</sequence>
<keyword evidence="1" id="KW-0472">Membrane</keyword>
<reference evidence="3 4" key="1">
    <citation type="submission" date="2023-03" db="EMBL/GenBank/DDBJ databases">
        <title>Draft genome sequence of Thalassotalea insulae KCTC 62186T.</title>
        <authorList>
            <person name="Sawabe T."/>
        </authorList>
    </citation>
    <scope>NUCLEOTIDE SEQUENCE [LARGE SCALE GENOMIC DNA]</scope>
    <source>
        <strain evidence="3 4">KCTC 62186</strain>
    </source>
</reference>
<accession>A0ABQ6GR11</accession>
<evidence type="ECO:0000259" key="2">
    <source>
        <dbReference type="Pfam" id="PF10099"/>
    </source>
</evidence>
<protein>
    <recommendedName>
        <fullName evidence="2">Anti-sigma K factor RskA C-terminal domain-containing protein</fullName>
    </recommendedName>
</protein>
<dbReference type="Proteomes" id="UP001157186">
    <property type="component" value="Unassembled WGS sequence"/>
</dbReference>
<keyword evidence="1" id="KW-0812">Transmembrane</keyword>
<dbReference type="EMBL" id="BSST01000001">
    <property type="protein sequence ID" value="GLX78341.1"/>
    <property type="molecule type" value="Genomic_DNA"/>
</dbReference>